<dbReference type="AlphaFoldDB" id="A0A8T0S5T3"/>
<dbReference type="Proteomes" id="UP000823388">
    <property type="component" value="Chromosome 5N"/>
</dbReference>
<gene>
    <name evidence="2" type="ORF">PVAP13_5NG527786</name>
</gene>
<evidence type="ECO:0000313" key="3">
    <source>
        <dbReference type="Proteomes" id="UP000823388"/>
    </source>
</evidence>
<name>A0A8T0S5T3_PANVG</name>
<sequence length="150" mass="16202">MMTSIDELSKKIDGFEAVMTKMLDKLTGLEEWQSTVDAAMAKLLTLTTSAAPPLPQPESTPPHAVRPPPLPVRPSTAPPHLSARGLNPFDLNLAPHQEMRPPASSSESPSGHHVTDHHRDVGGGMLGSHPPHPVTDYGRIAMRCILRFIA</sequence>
<evidence type="ECO:0000313" key="2">
    <source>
        <dbReference type="EMBL" id="KAG2592123.1"/>
    </source>
</evidence>
<organism evidence="2 3">
    <name type="scientific">Panicum virgatum</name>
    <name type="common">Blackwell switchgrass</name>
    <dbReference type="NCBI Taxonomy" id="38727"/>
    <lineage>
        <taxon>Eukaryota</taxon>
        <taxon>Viridiplantae</taxon>
        <taxon>Streptophyta</taxon>
        <taxon>Embryophyta</taxon>
        <taxon>Tracheophyta</taxon>
        <taxon>Spermatophyta</taxon>
        <taxon>Magnoliopsida</taxon>
        <taxon>Liliopsida</taxon>
        <taxon>Poales</taxon>
        <taxon>Poaceae</taxon>
        <taxon>PACMAD clade</taxon>
        <taxon>Panicoideae</taxon>
        <taxon>Panicodae</taxon>
        <taxon>Paniceae</taxon>
        <taxon>Panicinae</taxon>
        <taxon>Panicum</taxon>
        <taxon>Panicum sect. Hiantes</taxon>
    </lineage>
</organism>
<feature type="region of interest" description="Disordered" evidence="1">
    <location>
        <begin position="49"/>
        <end position="136"/>
    </location>
</feature>
<accession>A0A8T0S5T3</accession>
<comment type="caution">
    <text evidence="2">The sequence shown here is derived from an EMBL/GenBank/DDBJ whole genome shotgun (WGS) entry which is preliminary data.</text>
</comment>
<reference evidence="2" key="1">
    <citation type="submission" date="2020-05" db="EMBL/GenBank/DDBJ databases">
        <title>WGS assembly of Panicum virgatum.</title>
        <authorList>
            <person name="Lovell J.T."/>
            <person name="Jenkins J."/>
            <person name="Shu S."/>
            <person name="Juenger T.E."/>
            <person name="Schmutz J."/>
        </authorList>
    </citation>
    <scope>NUCLEOTIDE SEQUENCE</scope>
    <source>
        <strain evidence="2">AP13</strain>
    </source>
</reference>
<keyword evidence="3" id="KW-1185">Reference proteome</keyword>
<dbReference type="EMBL" id="CM029046">
    <property type="protein sequence ID" value="KAG2592123.1"/>
    <property type="molecule type" value="Genomic_DNA"/>
</dbReference>
<feature type="compositionally biased region" description="Pro residues" evidence="1">
    <location>
        <begin position="52"/>
        <end position="72"/>
    </location>
</feature>
<proteinExistence type="predicted"/>
<protein>
    <submittedName>
        <fullName evidence="2">Uncharacterized protein</fullName>
    </submittedName>
</protein>
<evidence type="ECO:0000256" key="1">
    <source>
        <dbReference type="SAM" id="MobiDB-lite"/>
    </source>
</evidence>